<sequence>MLQYYHPTPLEQWIETLWTKAGIASASQLTIEEVAGRLNVWVHYLNYSSRALEWMGLRSILIDRRLSRAEQWEDFLHELCHLLRHAGNQTVMPLPFLEHQEAEAKRFVLYASMPYYLIKELKLPDRQGDAIELLSSRFGVTYTLASQRLEQFQRRAFEAILWEEAGKAERILLRRKAKTEAAKSPSAVAEREPEEALAGNP</sequence>
<feature type="region of interest" description="Disordered" evidence="1">
    <location>
        <begin position="178"/>
        <end position="201"/>
    </location>
</feature>
<comment type="caution">
    <text evidence="3">The sequence shown here is derived from an EMBL/GenBank/DDBJ whole genome shotgun (WGS) entry which is preliminary data.</text>
</comment>
<dbReference type="Pfam" id="PF06114">
    <property type="entry name" value="Peptidase_M78"/>
    <property type="match status" value="1"/>
</dbReference>
<dbReference type="InterPro" id="IPR010359">
    <property type="entry name" value="IrrE_HExxH"/>
</dbReference>
<dbReference type="RefSeq" id="WP_185672373.1">
    <property type="nucleotide sequence ID" value="NZ_JACJVP010000047.1"/>
</dbReference>
<proteinExistence type="predicted"/>
<evidence type="ECO:0000313" key="4">
    <source>
        <dbReference type="Proteomes" id="UP000547209"/>
    </source>
</evidence>
<feature type="domain" description="IrrE N-terminal-like" evidence="2">
    <location>
        <begin position="38"/>
        <end position="149"/>
    </location>
</feature>
<evidence type="ECO:0000313" key="3">
    <source>
        <dbReference type="EMBL" id="MBB6674517.1"/>
    </source>
</evidence>
<dbReference type="AlphaFoldDB" id="A0A7X0RVP5"/>
<dbReference type="EMBL" id="JACJVP010000047">
    <property type="protein sequence ID" value="MBB6674517.1"/>
    <property type="molecule type" value="Genomic_DNA"/>
</dbReference>
<reference evidence="3 4" key="1">
    <citation type="submission" date="2020-08" db="EMBL/GenBank/DDBJ databases">
        <title>Cohnella phylogeny.</title>
        <authorList>
            <person name="Dunlap C."/>
        </authorList>
    </citation>
    <scope>NUCLEOTIDE SEQUENCE [LARGE SCALE GENOMIC DNA]</scope>
    <source>
        <strain evidence="3 4">DSM 28246</strain>
    </source>
</reference>
<gene>
    <name evidence="3" type="ORF">H7C19_27925</name>
</gene>
<keyword evidence="4" id="KW-1185">Reference proteome</keyword>
<evidence type="ECO:0000256" key="1">
    <source>
        <dbReference type="SAM" id="MobiDB-lite"/>
    </source>
</evidence>
<organism evidence="3 4">
    <name type="scientific">Cohnella nanjingensis</name>
    <dbReference type="NCBI Taxonomy" id="1387779"/>
    <lineage>
        <taxon>Bacteria</taxon>
        <taxon>Bacillati</taxon>
        <taxon>Bacillota</taxon>
        <taxon>Bacilli</taxon>
        <taxon>Bacillales</taxon>
        <taxon>Paenibacillaceae</taxon>
        <taxon>Cohnella</taxon>
    </lineage>
</organism>
<evidence type="ECO:0000259" key="2">
    <source>
        <dbReference type="Pfam" id="PF06114"/>
    </source>
</evidence>
<dbReference type="Proteomes" id="UP000547209">
    <property type="component" value="Unassembled WGS sequence"/>
</dbReference>
<protein>
    <submittedName>
        <fullName evidence="3">ImmA/IrrE family metallo-endopeptidase</fullName>
    </submittedName>
</protein>
<accession>A0A7X0RVP5</accession>
<name>A0A7X0RVP5_9BACL</name>